<dbReference type="InterPro" id="IPR036388">
    <property type="entry name" value="WH-like_DNA-bd_sf"/>
</dbReference>
<proteinExistence type="predicted"/>
<dbReference type="PROSITE" id="PS50949">
    <property type="entry name" value="HTH_GNTR"/>
    <property type="match status" value="1"/>
</dbReference>
<keyword evidence="2" id="KW-0238">DNA-binding</keyword>
<dbReference type="Pfam" id="PF07729">
    <property type="entry name" value="FCD"/>
    <property type="match status" value="1"/>
</dbReference>
<dbReference type="PANTHER" id="PTHR43537">
    <property type="entry name" value="TRANSCRIPTIONAL REGULATOR, GNTR FAMILY"/>
    <property type="match status" value="1"/>
</dbReference>
<gene>
    <name evidence="5" type="ORF">EWH70_27455</name>
</gene>
<dbReference type="SMART" id="SM00895">
    <property type="entry name" value="FCD"/>
    <property type="match status" value="1"/>
</dbReference>
<dbReference type="Gene3D" id="1.10.10.10">
    <property type="entry name" value="Winged helix-like DNA-binding domain superfamily/Winged helix DNA-binding domain"/>
    <property type="match status" value="1"/>
</dbReference>
<evidence type="ECO:0000313" key="6">
    <source>
        <dbReference type="Proteomes" id="UP000292003"/>
    </source>
</evidence>
<dbReference type="GO" id="GO:0003700">
    <property type="term" value="F:DNA-binding transcription factor activity"/>
    <property type="evidence" value="ECO:0007669"/>
    <property type="project" value="InterPro"/>
</dbReference>
<dbReference type="GO" id="GO:0003677">
    <property type="term" value="F:DNA binding"/>
    <property type="evidence" value="ECO:0007669"/>
    <property type="project" value="UniProtKB-KW"/>
</dbReference>
<dbReference type="InterPro" id="IPR008920">
    <property type="entry name" value="TF_FadR/GntR_C"/>
</dbReference>
<dbReference type="CDD" id="cd07377">
    <property type="entry name" value="WHTH_GntR"/>
    <property type="match status" value="1"/>
</dbReference>
<evidence type="ECO:0000256" key="3">
    <source>
        <dbReference type="ARBA" id="ARBA00023163"/>
    </source>
</evidence>
<keyword evidence="3" id="KW-0804">Transcription</keyword>
<dbReference type="OrthoDB" id="3172099at2"/>
<name>A0A4Q7J0H4_9PSEU</name>
<reference evidence="5 6" key="1">
    <citation type="submission" date="2019-02" db="EMBL/GenBank/DDBJ databases">
        <title>Draft genome sequence of Amycolatopsis sp. 8-3EHSu isolated from roots of Suaeda maritima.</title>
        <authorList>
            <person name="Duangmal K."/>
            <person name="Chantavorakit T."/>
        </authorList>
    </citation>
    <scope>NUCLEOTIDE SEQUENCE [LARGE SCALE GENOMIC DNA]</scope>
    <source>
        <strain evidence="5 6">8-3EHSu</strain>
    </source>
</reference>
<sequence length="217" mass="23756">MRPANKLKQTSLVDQAVEQLRDEIIDGSLAPGTSLPEGQVSEWLGIARPTVREVLLRLENEGLVQRQGRGVALAVTRIDRADVVEIYTARFHLETAGARAFNTATPQAREALEHSVEALEAGIAAADRRSQSKLDSACHTAAVALTGSRKLVALHKQLLVEARLATLAAGRPDHEIVVANHRQFVDLLKAGRIDDACDQLKQRMDVAMERLLRILPE</sequence>
<dbReference type="SUPFAM" id="SSF48008">
    <property type="entry name" value="GntR ligand-binding domain-like"/>
    <property type="match status" value="1"/>
</dbReference>
<dbReference type="RefSeq" id="WP_130478414.1">
    <property type="nucleotide sequence ID" value="NZ_SFCC01000015.1"/>
</dbReference>
<evidence type="ECO:0000256" key="1">
    <source>
        <dbReference type="ARBA" id="ARBA00023015"/>
    </source>
</evidence>
<organism evidence="5 6">
    <name type="scientific">Amycolatopsis suaedae</name>
    <dbReference type="NCBI Taxonomy" id="2510978"/>
    <lineage>
        <taxon>Bacteria</taxon>
        <taxon>Bacillati</taxon>
        <taxon>Actinomycetota</taxon>
        <taxon>Actinomycetes</taxon>
        <taxon>Pseudonocardiales</taxon>
        <taxon>Pseudonocardiaceae</taxon>
        <taxon>Amycolatopsis</taxon>
    </lineage>
</organism>
<comment type="caution">
    <text evidence="5">The sequence shown here is derived from an EMBL/GenBank/DDBJ whole genome shotgun (WGS) entry which is preliminary data.</text>
</comment>
<dbReference type="Proteomes" id="UP000292003">
    <property type="component" value="Unassembled WGS sequence"/>
</dbReference>
<dbReference type="InterPro" id="IPR000524">
    <property type="entry name" value="Tscrpt_reg_HTH_GntR"/>
</dbReference>
<evidence type="ECO:0000259" key="4">
    <source>
        <dbReference type="PROSITE" id="PS50949"/>
    </source>
</evidence>
<dbReference type="SUPFAM" id="SSF46785">
    <property type="entry name" value="Winged helix' DNA-binding domain"/>
    <property type="match status" value="1"/>
</dbReference>
<evidence type="ECO:0000256" key="2">
    <source>
        <dbReference type="ARBA" id="ARBA00023125"/>
    </source>
</evidence>
<dbReference type="InterPro" id="IPR036390">
    <property type="entry name" value="WH_DNA-bd_sf"/>
</dbReference>
<dbReference type="AlphaFoldDB" id="A0A4Q7J0H4"/>
<dbReference type="PANTHER" id="PTHR43537:SF5">
    <property type="entry name" value="UXU OPERON TRANSCRIPTIONAL REGULATOR"/>
    <property type="match status" value="1"/>
</dbReference>
<keyword evidence="6" id="KW-1185">Reference proteome</keyword>
<dbReference type="InterPro" id="IPR011711">
    <property type="entry name" value="GntR_C"/>
</dbReference>
<feature type="domain" description="HTH gntR-type" evidence="4">
    <location>
        <begin position="10"/>
        <end position="76"/>
    </location>
</feature>
<keyword evidence="1" id="KW-0805">Transcription regulation</keyword>
<accession>A0A4Q7J0H4</accession>
<evidence type="ECO:0000313" key="5">
    <source>
        <dbReference type="EMBL" id="RZQ60841.1"/>
    </source>
</evidence>
<dbReference type="EMBL" id="SFCC01000015">
    <property type="protein sequence ID" value="RZQ60841.1"/>
    <property type="molecule type" value="Genomic_DNA"/>
</dbReference>
<dbReference type="Gene3D" id="1.20.120.530">
    <property type="entry name" value="GntR ligand-binding domain-like"/>
    <property type="match status" value="1"/>
</dbReference>
<dbReference type="Pfam" id="PF00392">
    <property type="entry name" value="GntR"/>
    <property type="match status" value="1"/>
</dbReference>
<dbReference type="SMART" id="SM00345">
    <property type="entry name" value="HTH_GNTR"/>
    <property type="match status" value="1"/>
</dbReference>
<protein>
    <submittedName>
        <fullName evidence="5">GntR family transcriptional regulator</fullName>
    </submittedName>
</protein>